<dbReference type="Gene3D" id="1.20.58.530">
    <property type="match status" value="1"/>
</dbReference>
<evidence type="ECO:0000256" key="6">
    <source>
        <dbReference type="ARBA" id="ARBA00023175"/>
    </source>
</evidence>
<dbReference type="Pfam" id="PF00063">
    <property type="entry name" value="Myosin_head"/>
    <property type="match status" value="1"/>
</dbReference>
<evidence type="ECO:0000259" key="11">
    <source>
        <dbReference type="PROSITE" id="PS51456"/>
    </source>
</evidence>
<feature type="coiled-coil region" evidence="9">
    <location>
        <begin position="280"/>
        <end position="377"/>
    </location>
</feature>
<evidence type="ECO:0000256" key="1">
    <source>
        <dbReference type="ARBA" id="ARBA00008314"/>
    </source>
</evidence>
<evidence type="ECO:0000256" key="8">
    <source>
        <dbReference type="PROSITE-ProRule" id="PRU00782"/>
    </source>
</evidence>
<dbReference type="Gene3D" id="1.20.5.340">
    <property type="match status" value="1"/>
</dbReference>
<feature type="region of interest" description="Actin-binding" evidence="8">
    <location>
        <begin position="51"/>
        <end position="73"/>
    </location>
</feature>
<dbReference type="InterPro" id="IPR002928">
    <property type="entry name" value="Myosin_tail"/>
</dbReference>
<keyword evidence="6" id="KW-0505">Motor protein</keyword>
<feature type="compositionally biased region" description="Basic and acidic residues" evidence="10">
    <location>
        <begin position="432"/>
        <end position="457"/>
    </location>
</feature>
<dbReference type="GO" id="GO:0030017">
    <property type="term" value="C:sarcomere"/>
    <property type="evidence" value="ECO:0007669"/>
    <property type="project" value="UniProtKB-ARBA"/>
</dbReference>
<feature type="region of interest" description="Disordered" evidence="10">
    <location>
        <begin position="432"/>
        <end position="532"/>
    </location>
</feature>
<name>A0A3P6PFP7_ANISI</name>
<comment type="caution">
    <text evidence="8">Lacks conserved residue(s) required for the propagation of feature annotation.</text>
</comment>
<dbReference type="PROSITE" id="PS51456">
    <property type="entry name" value="MYOSIN_MOTOR"/>
    <property type="match status" value="1"/>
</dbReference>
<dbReference type="Pfam" id="PF01576">
    <property type="entry name" value="Myosin_tail_1"/>
    <property type="match status" value="1"/>
</dbReference>
<dbReference type="OrthoDB" id="6108017at2759"/>
<dbReference type="Gene3D" id="4.10.270.10">
    <property type="entry name" value="Myosin, subunit A"/>
    <property type="match status" value="1"/>
</dbReference>
<keyword evidence="13" id="KW-1185">Reference proteome</keyword>
<feature type="domain" description="Myosin motor" evidence="11">
    <location>
        <begin position="1"/>
        <end position="176"/>
    </location>
</feature>
<dbReference type="InterPro" id="IPR001609">
    <property type="entry name" value="Myosin_head_motor_dom-like"/>
</dbReference>
<dbReference type="PANTHER" id="PTHR13140">
    <property type="entry name" value="MYOSIN"/>
    <property type="match status" value="1"/>
</dbReference>
<keyword evidence="4 9" id="KW-0175">Coiled coil</keyword>
<evidence type="ECO:0000256" key="4">
    <source>
        <dbReference type="ARBA" id="ARBA00023054"/>
    </source>
</evidence>
<feature type="compositionally biased region" description="Basic and acidic residues" evidence="10">
    <location>
        <begin position="477"/>
        <end position="525"/>
    </location>
</feature>
<dbReference type="AlphaFoldDB" id="A0A3P6PFP7"/>
<keyword evidence="3" id="KW-0067">ATP-binding</keyword>
<dbReference type="InterPro" id="IPR036961">
    <property type="entry name" value="Kinesin_motor_dom_sf"/>
</dbReference>
<dbReference type="Gene3D" id="3.40.850.10">
    <property type="entry name" value="Kinesin motor domain"/>
    <property type="match status" value="1"/>
</dbReference>
<keyword evidence="7 8" id="KW-0009">Actin-binding</keyword>
<evidence type="ECO:0000256" key="10">
    <source>
        <dbReference type="SAM" id="MobiDB-lite"/>
    </source>
</evidence>
<dbReference type="GO" id="GO:0007015">
    <property type="term" value="P:actin filament organization"/>
    <property type="evidence" value="ECO:0007669"/>
    <property type="project" value="TreeGrafter"/>
</dbReference>
<evidence type="ECO:0000313" key="12">
    <source>
        <dbReference type="EMBL" id="VDK19664.1"/>
    </source>
</evidence>
<dbReference type="SMART" id="SM00242">
    <property type="entry name" value="MYSc"/>
    <property type="match status" value="1"/>
</dbReference>
<feature type="region of interest" description="Disordered" evidence="10">
    <location>
        <begin position="394"/>
        <end position="414"/>
    </location>
</feature>
<dbReference type="EMBL" id="UYRR01002705">
    <property type="protein sequence ID" value="VDK19664.1"/>
    <property type="molecule type" value="Genomic_DNA"/>
</dbReference>
<evidence type="ECO:0000313" key="13">
    <source>
        <dbReference type="Proteomes" id="UP000267096"/>
    </source>
</evidence>
<dbReference type="GO" id="GO:0016459">
    <property type="term" value="C:myosin complex"/>
    <property type="evidence" value="ECO:0007669"/>
    <property type="project" value="UniProtKB-KW"/>
</dbReference>
<gene>
    <name evidence="12" type="ORF">ASIM_LOCUS2135</name>
</gene>
<comment type="similarity">
    <text evidence="1 8">Belongs to the TRAFAC class myosin-kinesin ATPase superfamily. Myosin family.</text>
</comment>
<evidence type="ECO:0000256" key="2">
    <source>
        <dbReference type="ARBA" id="ARBA00022741"/>
    </source>
</evidence>
<accession>A0A3P6PFP7</accession>
<dbReference type="SUPFAM" id="SSF52540">
    <property type="entry name" value="P-loop containing nucleoside triphosphate hydrolases"/>
    <property type="match status" value="1"/>
</dbReference>
<evidence type="ECO:0000256" key="3">
    <source>
        <dbReference type="ARBA" id="ARBA00022840"/>
    </source>
</evidence>
<sequence length="572" mass="66217">MKVSQGNTLLNEIWSDYVTQEEASKASKSGGHRKGKSGSFMTVSMLYRESLNNLMSMLYSTHPHFIRCIIPNEKKKSGLLDAALVLNQLTCNGVLEGIRICRKGFPNRLPHPDFVERYALLCADESTSSPDPKECVNKMLEKLISEGSMNENMFKVGLTKVFFKAGVLAHLEDLRDMRLAQLIAGFQAEIRHYCKQVVVLMLWLGPDAHAESGLKWPGILQVVAVFFLQHFRYDGWIDLKERREKLAATIVIQTNVSDWANLMRWPWLSLFINTMPIVRASKLEEVMEQVKVDISSFEQKITLKNREREELEEQLRMVLAQKNAIIDEIKSSKSGNTELEDQIDHLTTHNTQLETDIDSMTAELRSEEERTEKEKMNVKKLEEFIEGIRKSLQDAELGKRKSAAEKTAKDNQMHSLREEIAQQETQILKLQKERKAQNERMTKLKEDLREREQRNENNAKMFKKLEQSTNELEDEVQTEKRRRSDSEKEKRKVEGDVRIERERIDEIEQEHKDLQSRSKRKEAESHSLSAQLEQEQAALARLAKQCKECEVKAEALEEERDAECAARSRAER</sequence>
<dbReference type="Gene3D" id="1.20.58.60">
    <property type="match status" value="1"/>
</dbReference>
<dbReference type="InterPro" id="IPR027417">
    <property type="entry name" value="P-loop_NTPase"/>
</dbReference>
<protein>
    <recommendedName>
        <fullName evidence="11">Myosin motor domain-containing protein</fullName>
    </recommendedName>
</protein>
<evidence type="ECO:0000256" key="5">
    <source>
        <dbReference type="ARBA" id="ARBA00023123"/>
    </source>
</evidence>
<keyword evidence="2" id="KW-0547">Nucleotide-binding</keyword>
<reference evidence="12 13" key="1">
    <citation type="submission" date="2018-11" db="EMBL/GenBank/DDBJ databases">
        <authorList>
            <consortium name="Pathogen Informatics"/>
        </authorList>
    </citation>
    <scope>NUCLEOTIDE SEQUENCE [LARGE SCALE GENOMIC DNA]</scope>
</reference>
<feature type="non-terminal residue" evidence="12">
    <location>
        <position position="572"/>
    </location>
</feature>
<organism evidence="12 13">
    <name type="scientific">Anisakis simplex</name>
    <name type="common">Herring worm</name>
    <dbReference type="NCBI Taxonomy" id="6269"/>
    <lineage>
        <taxon>Eukaryota</taxon>
        <taxon>Metazoa</taxon>
        <taxon>Ecdysozoa</taxon>
        <taxon>Nematoda</taxon>
        <taxon>Chromadorea</taxon>
        <taxon>Rhabditida</taxon>
        <taxon>Spirurina</taxon>
        <taxon>Ascaridomorpha</taxon>
        <taxon>Ascaridoidea</taxon>
        <taxon>Anisakidae</taxon>
        <taxon>Anisakis</taxon>
        <taxon>Anisakis simplex complex</taxon>
    </lineage>
</organism>
<dbReference type="GO" id="GO:0000146">
    <property type="term" value="F:microfilament motor activity"/>
    <property type="evidence" value="ECO:0007669"/>
    <property type="project" value="TreeGrafter"/>
</dbReference>
<dbReference type="PANTHER" id="PTHR13140:SF857">
    <property type="entry name" value="MYOSIN-11"/>
    <property type="match status" value="1"/>
</dbReference>
<proteinExistence type="inferred from homology"/>
<evidence type="ECO:0000256" key="9">
    <source>
        <dbReference type="SAM" id="Coils"/>
    </source>
</evidence>
<evidence type="ECO:0000256" key="7">
    <source>
        <dbReference type="ARBA" id="ARBA00023203"/>
    </source>
</evidence>
<dbReference type="GO" id="GO:0051015">
    <property type="term" value="F:actin filament binding"/>
    <property type="evidence" value="ECO:0007669"/>
    <property type="project" value="TreeGrafter"/>
</dbReference>
<dbReference type="Proteomes" id="UP000267096">
    <property type="component" value="Unassembled WGS sequence"/>
</dbReference>
<keyword evidence="5 8" id="KW-0518">Myosin</keyword>
<dbReference type="SUPFAM" id="SSF90257">
    <property type="entry name" value="Myosin rod fragments"/>
    <property type="match status" value="2"/>
</dbReference>
<dbReference type="GO" id="GO:0016020">
    <property type="term" value="C:membrane"/>
    <property type="evidence" value="ECO:0007669"/>
    <property type="project" value="TreeGrafter"/>
</dbReference>
<dbReference type="GO" id="GO:0005524">
    <property type="term" value="F:ATP binding"/>
    <property type="evidence" value="ECO:0007669"/>
    <property type="project" value="UniProtKB-KW"/>
</dbReference>